<keyword evidence="8" id="KW-1185">Reference proteome</keyword>
<dbReference type="Proteomes" id="UP000199701">
    <property type="component" value="Unassembled WGS sequence"/>
</dbReference>
<dbReference type="PANTHER" id="PTHR11070">
    <property type="entry name" value="UVRD / RECB / PCRA DNA HELICASE FAMILY MEMBER"/>
    <property type="match status" value="1"/>
</dbReference>
<keyword evidence="1 5" id="KW-0547">Nucleotide-binding</keyword>
<gene>
    <name evidence="7" type="ORF">SAMN05421659_106201</name>
</gene>
<dbReference type="EMBL" id="FOJI01000006">
    <property type="protein sequence ID" value="SEW20490.1"/>
    <property type="molecule type" value="Genomic_DNA"/>
</dbReference>
<dbReference type="Pfam" id="PF00580">
    <property type="entry name" value="UvrD-helicase"/>
    <property type="match status" value="2"/>
</dbReference>
<evidence type="ECO:0000256" key="3">
    <source>
        <dbReference type="ARBA" id="ARBA00022806"/>
    </source>
</evidence>
<feature type="domain" description="UvrD-like helicase ATP-binding" evidence="6">
    <location>
        <begin position="2"/>
        <end position="235"/>
    </location>
</feature>
<dbReference type="RefSeq" id="WP_092453412.1">
    <property type="nucleotide sequence ID" value="NZ_FOJI01000006.1"/>
</dbReference>
<dbReference type="Gene3D" id="3.40.50.300">
    <property type="entry name" value="P-loop containing nucleotide triphosphate hydrolases"/>
    <property type="match status" value="2"/>
</dbReference>
<dbReference type="GO" id="GO:0003677">
    <property type="term" value="F:DNA binding"/>
    <property type="evidence" value="ECO:0007669"/>
    <property type="project" value="InterPro"/>
</dbReference>
<evidence type="ECO:0000259" key="6">
    <source>
        <dbReference type="PROSITE" id="PS51198"/>
    </source>
</evidence>
<keyword evidence="2 5" id="KW-0378">Hydrolase</keyword>
<dbReference type="PANTHER" id="PTHR11070:SF2">
    <property type="entry name" value="ATP-DEPENDENT DNA HELICASE SRS2"/>
    <property type="match status" value="1"/>
</dbReference>
<organism evidence="7 8">
    <name type="scientific">[Clostridium] fimetarium</name>
    <dbReference type="NCBI Taxonomy" id="99656"/>
    <lineage>
        <taxon>Bacteria</taxon>
        <taxon>Bacillati</taxon>
        <taxon>Bacillota</taxon>
        <taxon>Clostridia</taxon>
        <taxon>Lachnospirales</taxon>
        <taxon>Lachnospiraceae</taxon>
    </lineage>
</organism>
<evidence type="ECO:0000313" key="8">
    <source>
        <dbReference type="Proteomes" id="UP000199701"/>
    </source>
</evidence>
<accession>A0A1I0Q0V2</accession>
<sequence length="520" mass="60257">MLPIDQEIREAIINQVGNISISASAGTGKTHTTILKIKHEIKVNTSFQTFAAITFTKKAAKEIQTRLSGAKGDGFVGTNDNFVLKEIICPFMYDVYGREFKKELRPDYSSENQVGKFEDGIEKIKQYGYICKYADNKKNFSFQLALNILKRSEAARLYLQSKYYRIYIDEYQDSDKDMHNLFMYICDTLNILLFIVGDLKQSIYGWRGGYSKGFEQIISNSNFSQYRLRHNFRSVISIQNFSNMFMDDVRCDVRKEEFDNGVCCFAYRESGYAVEKIKEWIQFESTSAFLVRRNDDGKKWASELKNNDLEFTFISGSPLDNNDLESEHVWISRQLAYFLIKELYSEFDFYDEIPNSDSYNFAKIKTALQRVEKSMGDKEVFEQCCYGLYEILGYENSEKIRKEVTVLYQVINDEQYIPTYNSDKFRHVVTTIHSAKGLQYAQVIVLAENYNLQNEEDLNLHYVAVSRPEKRLLVLCNYSTFNGKAYCAAVKNNITQVNNLGIDVNIDDVAECLNSAEFSK</sequence>
<dbReference type="STRING" id="99656.SAMN05421659_106201"/>
<protein>
    <submittedName>
        <fullName evidence="7">Superfamily I DNA or RNA helicase</fullName>
    </submittedName>
</protein>
<dbReference type="AlphaFoldDB" id="A0A1I0Q0V2"/>
<dbReference type="PROSITE" id="PS51198">
    <property type="entry name" value="UVRD_HELICASE_ATP_BIND"/>
    <property type="match status" value="1"/>
</dbReference>
<dbReference type="GO" id="GO:0005524">
    <property type="term" value="F:ATP binding"/>
    <property type="evidence" value="ECO:0007669"/>
    <property type="project" value="UniProtKB-UniRule"/>
</dbReference>
<evidence type="ECO:0000256" key="2">
    <source>
        <dbReference type="ARBA" id="ARBA00022801"/>
    </source>
</evidence>
<dbReference type="OrthoDB" id="9810135at2"/>
<keyword evidence="3 5" id="KW-0347">Helicase</keyword>
<dbReference type="GO" id="GO:0043138">
    <property type="term" value="F:3'-5' DNA helicase activity"/>
    <property type="evidence" value="ECO:0007669"/>
    <property type="project" value="TreeGrafter"/>
</dbReference>
<dbReference type="InterPro" id="IPR027417">
    <property type="entry name" value="P-loop_NTPase"/>
</dbReference>
<dbReference type="InterPro" id="IPR014016">
    <property type="entry name" value="UvrD-like_ATP-bd"/>
</dbReference>
<reference evidence="7 8" key="1">
    <citation type="submission" date="2016-10" db="EMBL/GenBank/DDBJ databases">
        <authorList>
            <person name="de Groot N.N."/>
        </authorList>
    </citation>
    <scope>NUCLEOTIDE SEQUENCE [LARGE SCALE GENOMIC DNA]</scope>
    <source>
        <strain evidence="7 8">DSM 9179</strain>
    </source>
</reference>
<evidence type="ECO:0000256" key="5">
    <source>
        <dbReference type="PROSITE-ProRule" id="PRU00560"/>
    </source>
</evidence>
<evidence type="ECO:0000256" key="4">
    <source>
        <dbReference type="ARBA" id="ARBA00022840"/>
    </source>
</evidence>
<dbReference type="InterPro" id="IPR000212">
    <property type="entry name" value="DNA_helicase_UvrD/REP"/>
</dbReference>
<keyword evidence="4 5" id="KW-0067">ATP-binding</keyword>
<feature type="binding site" evidence="5">
    <location>
        <begin position="23"/>
        <end position="30"/>
    </location>
    <ligand>
        <name>ATP</name>
        <dbReference type="ChEBI" id="CHEBI:30616"/>
    </ligand>
</feature>
<evidence type="ECO:0000256" key="1">
    <source>
        <dbReference type="ARBA" id="ARBA00022741"/>
    </source>
</evidence>
<evidence type="ECO:0000313" key="7">
    <source>
        <dbReference type="EMBL" id="SEW20490.1"/>
    </source>
</evidence>
<dbReference type="GO" id="GO:0000725">
    <property type="term" value="P:recombinational repair"/>
    <property type="evidence" value="ECO:0007669"/>
    <property type="project" value="TreeGrafter"/>
</dbReference>
<dbReference type="InterPro" id="IPR027785">
    <property type="entry name" value="UvrD-like_helicase_C"/>
</dbReference>
<proteinExistence type="predicted"/>
<dbReference type="SUPFAM" id="SSF52540">
    <property type="entry name" value="P-loop containing nucleoside triphosphate hydrolases"/>
    <property type="match status" value="1"/>
</dbReference>
<dbReference type="Pfam" id="PF13538">
    <property type="entry name" value="UvrD_C_2"/>
    <property type="match status" value="1"/>
</dbReference>
<name>A0A1I0Q0V2_9FIRM</name>
<dbReference type="GO" id="GO:0016787">
    <property type="term" value="F:hydrolase activity"/>
    <property type="evidence" value="ECO:0007669"/>
    <property type="project" value="UniProtKB-UniRule"/>
</dbReference>